<keyword evidence="3" id="KW-1185">Reference proteome</keyword>
<comment type="caution">
    <text evidence="2">The sequence shown here is derived from an EMBL/GenBank/DDBJ whole genome shotgun (WGS) entry which is preliminary data.</text>
</comment>
<name>A0A314XIE7_PRUYE</name>
<evidence type="ECO:0000313" key="3">
    <source>
        <dbReference type="Proteomes" id="UP000250321"/>
    </source>
</evidence>
<dbReference type="AlphaFoldDB" id="A0A314XIE7"/>
<accession>A0A314XIE7</accession>
<evidence type="ECO:0000313" key="2">
    <source>
        <dbReference type="EMBL" id="PQP93894.1"/>
    </source>
</evidence>
<dbReference type="EMBL" id="PJQY01002417">
    <property type="protein sequence ID" value="PQP93894.1"/>
    <property type="molecule type" value="Genomic_DNA"/>
</dbReference>
<reference evidence="2 3" key="1">
    <citation type="submission" date="2018-02" db="EMBL/GenBank/DDBJ databases">
        <title>Draft genome of wild Prunus yedoensis var. nudiflora.</title>
        <authorList>
            <person name="Baek S."/>
            <person name="Kim J.-H."/>
            <person name="Choi K."/>
            <person name="Kim G.-B."/>
            <person name="Cho A."/>
            <person name="Jang H."/>
            <person name="Shin C.-H."/>
            <person name="Yu H.-J."/>
            <person name="Mun J.-H."/>
        </authorList>
    </citation>
    <scope>NUCLEOTIDE SEQUENCE [LARGE SCALE GENOMIC DNA]</scope>
    <source>
        <strain evidence="3">cv. Jeju island</strain>
        <tissue evidence="2">Leaf</tissue>
    </source>
</reference>
<organism evidence="2 3">
    <name type="scientific">Prunus yedoensis var. nudiflora</name>
    <dbReference type="NCBI Taxonomy" id="2094558"/>
    <lineage>
        <taxon>Eukaryota</taxon>
        <taxon>Viridiplantae</taxon>
        <taxon>Streptophyta</taxon>
        <taxon>Embryophyta</taxon>
        <taxon>Tracheophyta</taxon>
        <taxon>Spermatophyta</taxon>
        <taxon>Magnoliopsida</taxon>
        <taxon>eudicotyledons</taxon>
        <taxon>Gunneridae</taxon>
        <taxon>Pentapetalae</taxon>
        <taxon>rosids</taxon>
        <taxon>fabids</taxon>
        <taxon>Rosales</taxon>
        <taxon>Rosaceae</taxon>
        <taxon>Amygdaloideae</taxon>
        <taxon>Amygdaleae</taxon>
        <taxon>Prunus</taxon>
    </lineage>
</organism>
<feature type="compositionally biased region" description="Polar residues" evidence="1">
    <location>
        <begin position="1"/>
        <end position="22"/>
    </location>
</feature>
<gene>
    <name evidence="2" type="ORF">Pyn_07291</name>
</gene>
<feature type="region of interest" description="Disordered" evidence="1">
    <location>
        <begin position="1"/>
        <end position="48"/>
    </location>
</feature>
<feature type="region of interest" description="Disordered" evidence="1">
    <location>
        <begin position="271"/>
        <end position="293"/>
    </location>
</feature>
<feature type="compositionally biased region" description="Low complexity" evidence="1">
    <location>
        <begin position="25"/>
        <end position="39"/>
    </location>
</feature>
<evidence type="ECO:0000256" key="1">
    <source>
        <dbReference type="SAM" id="MobiDB-lite"/>
    </source>
</evidence>
<sequence>MSTSSDGNANQGNSDGSWNMPPTISVPSTTAALPTSSASEGDSDDPALEINDMKNKLEHDSSLVHYWTQKCVGAEQKLAYLTRQVNKARYRKEKHRIRGQRRKLKAEDLQMTLEDATYESLSIHKGGDKHGQAMSVAFNEGFEQFRRFAADVHKHIDWDAITPSAAQQIISGGVRPLELGHQPAKANDNDCLPWVLCSFSRLSDIDIRFFNTLLAHSDGFKIPLMTHSDGFKIPLPTYFIFLATVAKMYKTLPTLHESQTNPFKHWLHVLKTPKPQDGHPPSTKDGSESSSCA</sequence>
<proteinExistence type="predicted"/>
<protein>
    <submittedName>
        <fullName evidence="2">Uncharacterized protein</fullName>
    </submittedName>
</protein>
<dbReference type="Proteomes" id="UP000250321">
    <property type="component" value="Unassembled WGS sequence"/>
</dbReference>